<dbReference type="InterPro" id="IPR050319">
    <property type="entry name" value="ABC_transp_ATP-bind"/>
</dbReference>
<dbReference type="GO" id="GO:0005524">
    <property type="term" value="F:ATP binding"/>
    <property type="evidence" value="ECO:0007669"/>
    <property type="project" value="UniProtKB-KW"/>
</dbReference>
<dbReference type="InterPro" id="IPR003593">
    <property type="entry name" value="AAA+_ATPase"/>
</dbReference>
<dbReference type="Gene3D" id="3.40.50.300">
    <property type="entry name" value="P-loop containing nucleotide triphosphate hydrolases"/>
    <property type="match status" value="1"/>
</dbReference>
<comment type="similarity">
    <text evidence="2">Belongs to the ABC transporter superfamily.</text>
</comment>
<sequence>MLTEPTHPPSLLQVRSLSKTYQNRTGLFRSRAVQAVKPLSFDLEVGQTLAIVGEAGSGKSTLARILAGMIEPSSGEIHIEGQLMRHGDYQTRCKLLRMIFQDPNSSLNRKIRVGQILETPLRLNTEMSEEERQEKVMQTLRMVGMLADHAFFYPQMLSAGQQQRVALARALILNPKIVVADEALSTLDISVRSQIINLLLEMQETMGLSYVLVANDLGVVSHISDEVLVMHDGQVVERGKTLKVFADPQHEVTKKLIQNYNNEYRR</sequence>
<dbReference type="Pfam" id="PF00005">
    <property type="entry name" value="ABC_tran"/>
    <property type="match status" value="1"/>
</dbReference>
<evidence type="ECO:0000256" key="6">
    <source>
        <dbReference type="ARBA" id="ARBA00022741"/>
    </source>
</evidence>
<keyword evidence="4" id="KW-1003">Cell membrane</keyword>
<name>A0ABW9GMM3_9GAMM</name>
<evidence type="ECO:0000256" key="4">
    <source>
        <dbReference type="ARBA" id="ARBA00022475"/>
    </source>
</evidence>
<organism evidence="10 11">
    <name type="scientific">Aeromonas bivalvium</name>
    <dbReference type="NCBI Taxonomy" id="440079"/>
    <lineage>
        <taxon>Bacteria</taxon>
        <taxon>Pseudomonadati</taxon>
        <taxon>Pseudomonadota</taxon>
        <taxon>Gammaproteobacteria</taxon>
        <taxon>Aeromonadales</taxon>
        <taxon>Aeromonadaceae</taxon>
        <taxon>Aeromonas</taxon>
    </lineage>
</organism>
<comment type="caution">
    <text evidence="10">The sequence shown here is derived from an EMBL/GenBank/DDBJ whole genome shotgun (WGS) entry which is preliminary data.</text>
</comment>
<dbReference type="RefSeq" id="WP_162625831.1">
    <property type="nucleotide sequence ID" value="NZ_CDBT01000010.1"/>
</dbReference>
<feature type="domain" description="ABC transporter" evidence="9">
    <location>
        <begin position="12"/>
        <end position="257"/>
    </location>
</feature>
<dbReference type="GeneID" id="97218964"/>
<dbReference type="PANTHER" id="PTHR43776:SF4">
    <property type="entry name" value="PUTRESCINE EXPORT SYSTEM ATP-BINDING PROTEIN SAPF"/>
    <property type="match status" value="1"/>
</dbReference>
<keyword evidence="8" id="KW-0472">Membrane</keyword>
<evidence type="ECO:0000256" key="2">
    <source>
        <dbReference type="ARBA" id="ARBA00005417"/>
    </source>
</evidence>
<evidence type="ECO:0000256" key="3">
    <source>
        <dbReference type="ARBA" id="ARBA00022448"/>
    </source>
</evidence>
<evidence type="ECO:0000256" key="5">
    <source>
        <dbReference type="ARBA" id="ARBA00022519"/>
    </source>
</evidence>
<dbReference type="InterPro" id="IPR003439">
    <property type="entry name" value="ABC_transporter-like_ATP-bd"/>
</dbReference>
<dbReference type="PANTHER" id="PTHR43776">
    <property type="entry name" value="TRANSPORT ATP-BINDING PROTEIN"/>
    <property type="match status" value="1"/>
</dbReference>
<keyword evidence="7 10" id="KW-0067">ATP-binding</keyword>
<accession>A0ABW9GMM3</accession>
<evidence type="ECO:0000313" key="11">
    <source>
        <dbReference type="Proteomes" id="UP001630969"/>
    </source>
</evidence>
<evidence type="ECO:0000256" key="8">
    <source>
        <dbReference type="ARBA" id="ARBA00023136"/>
    </source>
</evidence>
<dbReference type="Proteomes" id="UP001630969">
    <property type="component" value="Unassembled WGS sequence"/>
</dbReference>
<comment type="subcellular location">
    <subcellularLocation>
        <location evidence="1">Cell inner membrane</location>
        <topology evidence="1">Peripheral membrane protein</topology>
    </subcellularLocation>
</comment>
<dbReference type="CDD" id="cd03257">
    <property type="entry name" value="ABC_NikE_OppD_transporters"/>
    <property type="match status" value="1"/>
</dbReference>
<dbReference type="InterPro" id="IPR017871">
    <property type="entry name" value="ABC_transporter-like_CS"/>
</dbReference>
<evidence type="ECO:0000256" key="7">
    <source>
        <dbReference type="ARBA" id="ARBA00022840"/>
    </source>
</evidence>
<gene>
    <name evidence="10" type="ORF">ACEUDJ_02655</name>
</gene>
<evidence type="ECO:0000259" key="9">
    <source>
        <dbReference type="PROSITE" id="PS50893"/>
    </source>
</evidence>
<evidence type="ECO:0000313" key="10">
    <source>
        <dbReference type="EMBL" id="MFM4891779.1"/>
    </source>
</evidence>
<evidence type="ECO:0000256" key="1">
    <source>
        <dbReference type="ARBA" id="ARBA00004417"/>
    </source>
</evidence>
<dbReference type="SMART" id="SM00382">
    <property type="entry name" value="AAA"/>
    <property type="match status" value="1"/>
</dbReference>
<keyword evidence="3" id="KW-0813">Transport</keyword>
<keyword evidence="11" id="KW-1185">Reference proteome</keyword>
<keyword evidence="5" id="KW-0997">Cell inner membrane</keyword>
<dbReference type="SUPFAM" id="SSF52540">
    <property type="entry name" value="P-loop containing nucleoside triphosphate hydrolases"/>
    <property type="match status" value="1"/>
</dbReference>
<reference evidence="10 11" key="1">
    <citation type="submission" date="2024-09" db="EMBL/GenBank/DDBJ databases">
        <title>Aeromonas strains Genome sequencing and assembly.</title>
        <authorList>
            <person name="Hu X."/>
            <person name="Tang B."/>
        </authorList>
    </citation>
    <scope>NUCLEOTIDE SEQUENCE [LARGE SCALE GENOMIC DNA]</scope>
    <source>
        <strain evidence="10 11">NB23SCDHY001</strain>
    </source>
</reference>
<proteinExistence type="inferred from homology"/>
<protein>
    <submittedName>
        <fullName evidence="10">ATP-binding cassette domain-containing protein</fullName>
    </submittedName>
</protein>
<dbReference type="PROSITE" id="PS50893">
    <property type="entry name" value="ABC_TRANSPORTER_2"/>
    <property type="match status" value="1"/>
</dbReference>
<keyword evidence="6" id="KW-0547">Nucleotide-binding</keyword>
<dbReference type="EMBL" id="JBGXBU010000001">
    <property type="protein sequence ID" value="MFM4891779.1"/>
    <property type="molecule type" value="Genomic_DNA"/>
</dbReference>
<dbReference type="InterPro" id="IPR027417">
    <property type="entry name" value="P-loop_NTPase"/>
</dbReference>
<dbReference type="PROSITE" id="PS00211">
    <property type="entry name" value="ABC_TRANSPORTER_1"/>
    <property type="match status" value="1"/>
</dbReference>